<dbReference type="Proteomes" id="UP000598971">
    <property type="component" value="Unassembled WGS sequence"/>
</dbReference>
<organism evidence="1 2">
    <name type="scientific">Limnovirga soli</name>
    <dbReference type="NCBI Taxonomy" id="2656915"/>
    <lineage>
        <taxon>Bacteria</taxon>
        <taxon>Pseudomonadati</taxon>
        <taxon>Bacteroidota</taxon>
        <taxon>Chitinophagia</taxon>
        <taxon>Chitinophagales</taxon>
        <taxon>Chitinophagaceae</taxon>
        <taxon>Limnovirga</taxon>
    </lineage>
</organism>
<proteinExistence type="predicted"/>
<keyword evidence="2" id="KW-1185">Reference proteome</keyword>
<comment type="caution">
    <text evidence="1">The sequence shown here is derived from an EMBL/GenBank/DDBJ whole genome shotgun (WGS) entry which is preliminary data.</text>
</comment>
<evidence type="ECO:0000313" key="1">
    <source>
        <dbReference type="EMBL" id="NNV57201.1"/>
    </source>
</evidence>
<name>A0A8J8JYD3_9BACT</name>
<sequence length="165" mass="19336">MKTKVTNDVAPVDYTVMTNAELVWEALQMARAERFKTKKKPKGPGGVYRGSTASLKFINKNGIVITINVVIAGTYAYLAEDYITHYFNLKWTLRNDEFGTAYELWDRAYSRDFLDYEMKLIQYKANYSKEYDKNWSEQMFDGLELSEIDNEYLRTKSLQLDEVEK</sequence>
<reference evidence="1" key="1">
    <citation type="submission" date="2019-10" db="EMBL/GenBank/DDBJ databases">
        <title>Draft genome sequence of Panacibacter sp. KCS-6.</title>
        <authorList>
            <person name="Yim K.J."/>
        </authorList>
    </citation>
    <scope>NUCLEOTIDE SEQUENCE</scope>
    <source>
        <strain evidence="1">KCS-6</strain>
    </source>
</reference>
<accession>A0A8J8JYD3</accession>
<gene>
    <name evidence="1" type="ORF">GD597_17140</name>
</gene>
<evidence type="ECO:0000313" key="2">
    <source>
        <dbReference type="Proteomes" id="UP000598971"/>
    </source>
</evidence>
<dbReference type="RefSeq" id="WP_171609150.1">
    <property type="nucleotide sequence ID" value="NZ_WHPF01000013.1"/>
</dbReference>
<dbReference type="AlphaFoldDB" id="A0A8J8JYD3"/>
<dbReference type="EMBL" id="WHPF01000013">
    <property type="protein sequence ID" value="NNV57201.1"/>
    <property type="molecule type" value="Genomic_DNA"/>
</dbReference>
<protein>
    <submittedName>
        <fullName evidence="1">Uncharacterized protein</fullName>
    </submittedName>
</protein>